<dbReference type="Proteomes" id="UP000465306">
    <property type="component" value="Unassembled WGS sequence"/>
</dbReference>
<keyword evidence="3" id="KW-1185">Reference proteome</keyword>
<protein>
    <submittedName>
        <fullName evidence="2">Sensor domain-containing protein</fullName>
    </submittedName>
</protein>
<sequence>MRQQRVVVAVLAGVCMLAVGCTKVVDGSAVAADTSGPLHQAPIAVAALEGLMLDSSQINRELSATSMKVWFNAKVMWDWSKNVSDKDCLAVDGPAQDKVYAGTGWTAMRGQRLDDSVNDSKKRQHYAIQAVVAFSNAQDANNFYTNQVQSWKNCSNRRFSDVAPNQPDTVWTVAGVVTENGTLSTSQVQEGGDGWTCQRALTVRNNIAIDIVTCAYNQTGSVATDIALQIAAKAAKQ</sequence>
<name>A0ABQ1BRH0_9MYCO</name>
<reference evidence="2 3" key="1">
    <citation type="journal article" date="2019" name="Emerg. Microbes Infect.">
        <title>Comprehensive subspecies identification of 175 nontuberculous mycobacteria species based on 7547 genomic profiles.</title>
        <authorList>
            <person name="Matsumoto Y."/>
            <person name="Kinjo T."/>
            <person name="Motooka D."/>
            <person name="Nabeya D."/>
            <person name="Jung N."/>
            <person name="Uechi K."/>
            <person name="Horii T."/>
            <person name="Iida T."/>
            <person name="Fujita J."/>
            <person name="Nakamura S."/>
        </authorList>
    </citation>
    <scope>NUCLEOTIDE SEQUENCE [LARGE SCALE GENOMIC DNA]</scope>
    <source>
        <strain evidence="2 3">JCM 13573</strain>
    </source>
</reference>
<dbReference type="Gene3D" id="3.40.1000.70">
    <property type="entry name" value="PknH-like extracellular domain"/>
    <property type="match status" value="1"/>
</dbReference>
<dbReference type="EMBL" id="BLKU01000005">
    <property type="protein sequence ID" value="GFG66085.1"/>
    <property type="molecule type" value="Genomic_DNA"/>
</dbReference>
<dbReference type="Pfam" id="PF14032">
    <property type="entry name" value="PknH_C"/>
    <property type="match status" value="1"/>
</dbReference>
<dbReference type="InterPro" id="IPR038232">
    <property type="entry name" value="PknH-like_Extracell_sf"/>
</dbReference>
<evidence type="ECO:0000259" key="1">
    <source>
        <dbReference type="Pfam" id="PF14032"/>
    </source>
</evidence>
<dbReference type="InterPro" id="IPR026954">
    <property type="entry name" value="PknH-like_Extracell"/>
</dbReference>
<feature type="domain" description="PknH-like extracellular" evidence="1">
    <location>
        <begin position="44"/>
        <end position="233"/>
    </location>
</feature>
<gene>
    <name evidence="2" type="primary">lppH</name>
    <name evidence="2" type="ORF">MKUB_35750</name>
</gene>
<accession>A0ABQ1BRH0</accession>
<proteinExistence type="predicted"/>
<comment type="caution">
    <text evidence="2">The sequence shown here is derived from an EMBL/GenBank/DDBJ whole genome shotgun (WGS) entry which is preliminary data.</text>
</comment>
<evidence type="ECO:0000313" key="3">
    <source>
        <dbReference type="Proteomes" id="UP000465306"/>
    </source>
</evidence>
<evidence type="ECO:0000313" key="2">
    <source>
        <dbReference type="EMBL" id="GFG66085.1"/>
    </source>
</evidence>
<organism evidence="2 3">
    <name type="scientific">Mycobacterium kubicae</name>
    <dbReference type="NCBI Taxonomy" id="120959"/>
    <lineage>
        <taxon>Bacteria</taxon>
        <taxon>Bacillati</taxon>
        <taxon>Actinomycetota</taxon>
        <taxon>Actinomycetes</taxon>
        <taxon>Mycobacteriales</taxon>
        <taxon>Mycobacteriaceae</taxon>
        <taxon>Mycobacterium</taxon>
        <taxon>Mycobacterium simiae complex</taxon>
    </lineage>
</organism>
<dbReference type="PROSITE" id="PS51257">
    <property type="entry name" value="PROKAR_LIPOPROTEIN"/>
    <property type="match status" value="1"/>
</dbReference>